<dbReference type="CDD" id="cd07061">
    <property type="entry name" value="HP_HAP_like"/>
    <property type="match status" value="1"/>
</dbReference>
<accession>A0AAV8ZY55</accession>
<evidence type="ECO:0000256" key="7">
    <source>
        <dbReference type="ARBA" id="ARBA00023180"/>
    </source>
</evidence>
<evidence type="ECO:0000256" key="3">
    <source>
        <dbReference type="ARBA" id="ARBA00012646"/>
    </source>
</evidence>
<gene>
    <name evidence="8" type="ORF">NQ314_000429</name>
</gene>
<keyword evidence="7" id="KW-0325">Glycoprotein</keyword>
<comment type="catalytic activity">
    <reaction evidence="1">
        <text>a phosphate monoester + H2O = an alcohol + phosphate</text>
        <dbReference type="Rhea" id="RHEA:15017"/>
        <dbReference type="ChEBI" id="CHEBI:15377"/>
        <dbReference type="ChEBI" id="CHEBI:30879"/>
        <dbReference type="ChEBI" id="CHEBI:43474"/>
        <dbReference type="ChEBI" id="CHEBI:67140"/>
        <dbReference type="EC" id="3.1.3.2"/>
    </reaction>
</comment>
<protein>
    <recommendedName>
        <fullName evidence="3">acid phosphatase</fullName>
        <ecNumber evidence="3">3.1.3.2</ecNumber>
    </recommendedName>
</protein>
<dbReference type="AlphaFoldDB" id="A0AAV8ZY55"/>
<evidence type="ECO:0000256" key="5">
    <source>
        <dbReference type="ARBA" id="ARBA00022801"/>
    </source>
</evidence>
<dbReference type="SUPFAM" id="SSF53254">
    <property type="entry name" value="Phosphoglycerate mutase-like"/>
    <property type="match status" value="1"/>
</dbReference>
<evidence type="ECO:0000256" key="6">
    <source>
        <dbReference type="ARBA" id="ARBA00023157"/>
    </source>
</evidence>
<proteinExistence type="inferred from homology"/>
<dbReference type="EMBL" id="JANEYF010000133">
    <property type="protein sequence ID" value="KAJ8971998.1"/>
    <property type="molecule type" value="Genomic_DNA"/>
</dbReference>
<evidence type="ECO:0000256" key="1">
    <source>
        <dbReference type="ARBA" id="ARBA00000032"/>
    </source>
</evidence>
<evidence type="ECO:0000256" key="4">
    <source>
        <dbReference type="ARBA" id="ARBA00022729"/>
    </source>
</evidence>
<evidence type="ECO:0000313" key="8">
    <source>
        <dbReference type="EMBL" id="KAJ8971998.1"/>
    </source>
</evidence>
<dbReference type="PANTHER" id="PTHR11567">
    <property type="entry name" value="ACID PHOSPHATASE-RELATED"/>
    <property type="match status" value="1"/>
</dbReference>
<name>A0AAV8ZY55_9CUCU</name>
<comment type="caution">
    <text evidence="8">The sequence shown here is derived from an EMBL/GenBank/DDBJ whole genome shotgun (WGS) entry which is preliminary data.</text>
</comment>
<dbReference type="Gene3D" id="3.40.50.1240">
    <property type="entry name" value="Phosphoglycerate mutase-like"/>
    <property type="match status" value="1"/>
</dbReference>
<evidence type="ECO:0000313" key="9">
    <source>
        <dbReference type="Proteomes" id="UP001162156"/>
    </source>
</evidence>
<feature type="non-terminal residue" evidence="8">
    <location>
        <position position="1"/>
    </location>
</feature>
<keyword evidence="4" id="KW-0732">Signal</keyword>
<dbReference type="InterPro" id="IPR029033">
    <property type="entry name" value="His_PPase_superfam"/>
</dbReference>
<dbReference type="PANTHER" id="PTHR11567:SF211">
    <property type="entry name" value="PROSTATIC ACID PHOSPHATASE"/>
    <property type="match status" value="1"/>
</dbReference>
<sequence>YKCAFKGINRHYELGQWLRERYNSFLPEDYSPEDIYIRSTDVDRTLMSAAANLAGVFPPKNGQVWKQNLLWRPIPIHTVPQADDAVLAMKKSCSRNNELYEEIQNAPFYQEVNEQYVNLYEYVSKYSGLHITDMADVKMIRSVFYVYENYNRSYIPSWASSLNQTVLDYLSGLTYQRHTFTTEMKRLPRWAIF</sequence>
<keyword evidence="5" id="KW-0378">Hydrolase</keyword>
<dbReference type="EC" id="3.1.3.2" evidence="3"/>
<evidence type="ECO:0000256" key="2">
    <source>
        <dbReference type="ARBA" id="ARBA00005375"/>
    </source>
</evidence>
<dbReference type="InterPro" id="IPR050645">
    <property type="entry name" value="Histidine_acid_phosphatase"/>
</dbReference>
<organism evidence="8 9">
    <name type="scientific">Rhamnusium bicolor</name>
    <dbReference type="NCBI Taxonomy" id="1586634"/>
    <lineage>
        <taxon>Eukaryota</taxon>
        <taxon>Metazoa</taxon>
        <taxon>Ecdysozoa</taxon>
        <taxon>Arthropoda</taxon>
        <taxon>Hexapoda</taxon>
        <taxon>Insecta</taxon>
        <taxon>Pterygota</taxon>
        <taxon>Neoptera</taxon>
        <taxon>Endopterygota</taxon>
        <taxon>Coleoptera</taxon>
        <taxon>Polyphaga</taxon>
        <taxon>Cucujiformia</taxon>
        <taxon>Chrysomeloidea</taxon>
        <taxon>Cerambycidae</taxon>
        <taxon>Lepturinae</taxon>
        <taxon>Rhagiini</taxon>
        <taxon>Rhamnusium</taxon>
    </lineage>
</organism>
<reference evidence="8" key="1">
    <citation type="journal article" date="2023" name="Insect Mol. Biol.">
        <title>Genome sequencing provides insights into the evolution of gene families encoding plant cell wall-degrading enzymes in longhorned beetles.</title>
        <authorList>
            <person name="Shin N.R."/>
            <person name="Okamura Y."/>
            <person name="Kirsch R."/>
            <person name="Pauchet Y."/>
        </authorList>
    </citation>
    <scope>NUCLEOTIDE SEQUENCE</scope>
    <source>
        <strain evidence="8">RBIC_L_NR</strain>
    </source>
</reference>
<keyword evidence="6" id="KW-1015">Disulfide bond</keyword>
<keyword evidence="9" id="KW-1185">Reference proteome</keyword>
<dbReference type="Proteomes" id="UP001162156">
    <property type="component" value="Unassembled WGS sequence"/>
</dbReference>
<dbReference type="GO" id="GO:0003993">
    <property type="term" value="F:acid phosphatase activity"/>
    <property type="evidence" value="ECO:0007669"/>
    <property type="project" value="UniProtKB-EC"/>
</dbReference>
<dbReference type="InterPro" id="IPR000560">
    <property type="entry name" value="His_Pase_clade-2"/>
</dbReference>
<comment type="similarity">
    <text evidence="2">Belongs to the histidine acid phosphatase family.</text>
</comment>
<dbReference type="Pfam" id="PF00328">
    <property type="entry name" value="His_Phos_2"/>
    <property type="match status" value="1"/>
</dbReference>